<name>A3SKH7_ROSNI</name>
<feature type="transmembrane region" description="Helical" evidence="1">
    <location>
        <begin position="6"/>
        <end position="21"/>
    </location>
</feature>
<evidence type="ECO:0000256" key="1">
    <source>
        <dbReference type="SAM" id="Phobius"/>
    </source>
</evidence>
<protein>
    <submittedName>
        <fullName evidence="2">Uncharacterized protein</fullName>
    </submittedName>
</protein>
<sequence>MHGIFYLIGVIVVVLALLNFIA</sequence>
<gene>
    <name evidence="2" type="ORF">ISM_06175</name>
</gene>
<organism evidence="2 3">
    <name type="scientific">Roseovarius nubinhibens (strain ATCC BAA-591 / DSM 15170 / ISM)</name>
    <dbReference type="NCBI Taxonomy" id="89187"/>
    <lineage>
        <taxon>Bacteria</taxon>
        <taxon>Pseudomonadati</taxon>
        <taxon>Pseudomonadota</taxon>
        <taxon>Alphaproteobacteria</taxon>
        <taxon>Rhodobacterales</taxon>
        <taxon>Roseobacteraceae</taxon>
        <taxon>Roseovarius</taxon>
    </lineage>
</organism>
<keyword evidence="1" id="KW-0812">Transmembrane</keyword>
<accession>A3SKH7</accession>
<keyword evidence="1" id="KW-0472">Membrane</keyword>
<proteinExistence type="predicted"/>
<dbReference type="EMBL" id="AALY01000001">
    <property type="protein sequence ID" value="EAP77858.1"/>
    <property type="molecule type" value="Genomic_DNA"/>
</dbReference>
<reference evidence="2 3" key="1">
    <citation type="submission" date="2005-12" db="EMBL/GenBank/DDBJ databases">
        <authorList>
            <person name="Moran M.A."/>
            <person name="Ferriera S."/>
            <person name="Johnson J."/>
            <person name="Kravitz S."/>
            <person name="Halpern A."/>
            <person name="Remington K."/>
            <person name="Beeson K."/>
            <person name="Tran B."/>
            <person name="Rogers Y.-H."/>
            <person name="Friedman R."/>
            <person name="Venter J.C."/>
        </authorList>
    </citation>
    <scope>NUCLEOTIDE SEQUENCE [LARGE SCALE GENOMIC DNA]</scope>
    <source>
        <strain evidence="3">ATCC BAA-591 / DSM 15170 / ISM</strain>
    </source>
</reference>
<dbReference type="HOGENOM" id="CLU_221743_0_0_5"/>
<keyword evidence="1" id="KW-1133">Transmembrane helix</keyword>
<dbReference type="Proteomes" id="UP000005954">
    <property type="component" value="Unassembled WGS sequence"/>
</dbReference>
<keyword evidence="3" id="KW-1185">Reference proteome</keyword>
<dbReference type="AlphaFoldDB" id="A3SKH7"/>
<evidence type="ECO:0000313" key="2">
    <source>
        <dbReference type="EMBL" id="EAP77858.1"/>
    </source>
</evidence>
<evidence type="ECO:0000313" key="3">
    <source>
        <dbReference type="Proteomes" id="UP000005954"/>
    </source>
</evidence>
<comment type="caution">
    <text evidence="2">The sequence shown here is derived from an EMBL/GenBank/DDBJ whole genome shotgun (WGS) entry which is preliminary data.</text>
</comment>
<dbReference type="STRING" id="89187.ISM_06175"/>